<feature type="non-terminal residue" evidence="2">
    <location>
        <position position="1"/>
    </location>
</feature>
<organism evidence="2 3">
    <name type="scientific">Volvox africanus</name>
    <dbReference type="NCBI Taxonomy" id="51714"/>
    <lineage>
        <taxon>Eukaryota</taxon>
        <taxon>Viridiplantae</taxon>
        <taxon>Chlorophyta</taxon>
        <taxon>core chlorophytes</taxon>
        <taxon>Chlorophyceae</taxon>
        <taxon>CS clade</taxon>
        <taxon>Chlamydomonadales</taxon>
        <taxon>Volvocaceae</taxon>
        <taxon>Volvox</taxon>
    </lineage>
</organism>
<evidence type="ECO:0000313" key="2">
    <source>
        <dbReference type="EMBL" id="GLI68883.1"/>
    </source>
</evidence>
<reference evidence="2 3" key="1">
    <citation type="journal article" date="2023" name="IScience">
        <title>Expanded male sex-determining region conserved during the evolution of homothallism in the green alga Volvox.</title>
        <authorList>
            <person name="Yamamoto K."/>
            <person name="Matsuzaki R."/>
            <person name="Mahakham W."/>
            <person name="Heman W."/>
            <person name="Sekimoto H."/>
            <person name="Kawachi M."/>
            <person name="Minakuchi Y."/>
            <person name="Toyoda A."/>
            <person name="Nozaki H."/>
        </authorList>
    </citation>
    <scope>NUCLEOTIDE SEQUENCE [LARGE SCALE GENOMIC DNA]</scope>
    <source>
        <strain evidence="2 3">NIES-4468</strain>
    </source>
</reference>
<dbReference type="Proteomes" id="UP001165090">
    <property type="component" value="Unassembled WGS sequence"/>
</dbReference>
<evidence type="ECO:0000313" key="3">
    <source>
        <dbReference type="Proteomes" id="UP001165090"/>
    </source>
</evidence>
<keyword evidence="3" id="KW-1185">Reference proteome</keyword>
<feature type="region of interest" description="Disordered" evidence="1">
    <location>
        <begin position="80"/>
        <end position="99"/>
    </location>
</feature>
<gene>
    <name evidence="2" type="ORF">VaNZ11_013430</name>
</gene>
<sequence length="99" mass="10563">TSPPGLHDEAQAPVSDAVSGFVQQLHHHEPADQVQKPVSTTVKIRNAVVSTVEHALDEAAALQASLDPVTSEELRQFRQEAHRGPTITTAGGLPLDARE</sequence>
<evidence type="ECO:0000256" key="1">
    <source>
        <dbReference type="SAM" id="MobiDB-lite"/>
    </source>
</evidence>
<comment type="caution">
    <text evidence="2">The sequence shown here is derived from an EMBL/GenBank/DDBJ whole genome shotgun (WGS) entry which is preliminary data.</text>
</comment>
<accession>A0ABQ5SG25</accession>
<dbReference type="EMBL" id="BSDZ01000080">
    <property type="protein sequence ID" value="GLI68883.1"/>
    <property type="molecule type" value="Genomic_DNA"/>
</dbReference>
<name>A0ABQ5SG25_9CHLO</name>
<protein>
    <submittedName>
        <fullName evidence="2">Uncharacterized protein</fullName>
    </submittedName>
</protein>
<proteinExistence type="predicted"/>